<gene>
    <name evidence="1" type="ORF">Amon02_000579200</name>
</gene>
<dbReference type="Proteomes" id="UP001165064">
    <property type="component" value="Unassembled WGS sequence"/>
</dbReference>
<name>A0ACB5T8Z3_AMBMO</name>
<comment type="caution">
    <text evidence="1">The sequence shown here is derived from an EMBL/GenBank/DDBJ whole genome shotgun (WGS) entry which is preliminary data.</text>
</comment>
<reference evidence="1" key="1">
    <citation type="submission" date="2023-04" db="EMBL/GenBank/DDBJ databases">
        <title>Ambrosiozyma monospora NBRC 10751.</title>
        <authorList>
            <person name="Ichikawa N."/>
            <person name="Sato H."/>
            <person name="Tonouchi N."/>
        </authorList>
    </citation>
    <scope>NUCLEOTIDE SEQUENCE</scope>
    <source>
        <strain evidence="1">NBRC 10751</strain>
    </source>
</reference>
<evidence type="ECO:0000313" key="1">
    <source>
        <dbReference type="EMBL" id="GME82862.1"/>
    </source>
</evidence>
<protein>
    <submittedName>
        <fullName evidence="1">Unnamed protein product</fullName>
    </submittedName>
</protein>
<keyword evidence="2" id="KW-1185">Reference proteome</keyword>
<accession>A0ACB5T8Z3</accession>
<proteinExistence type="predicted"/>
<dbReference type="EMBL" id="BSXS01004360">
    <property type="protein sequence ID" value="GME82862.1"/>
    <property type="molecule type" value="Genomic_DNA"/>
</dbReference>
<sequence>MDNSQRAINHHSPYRQAEHHFETPDAGGLFEACNYTEVNNEAHHDIMEVETVNVDGLSEACNSTDSNNQNANGADLLGKAITQFPLNGKSITKVTTTEGNNKCPPSMCHDEKNYATEINNLTPRLILDSNKTILTVGIAEDDRFKLELPSKVVWAELVPNLRKRQIKRVVLPFIHSSSMSHTGTDIVEMVKQQYENHTEFKYEDSVSINVPESQENIGDTSEVESDEDGTNNQALRVHATSKSVSFHYPISITTVIEEHFKASSTEVNEQV</sequence>
<evidence type="ECO:0000313" key="2">
    <source>
        <dbReference type="Proteomes" id="UP001165064"/>
    </source>
</evidence>
<organism evidence="1 2">
    <name type="scientific">Ambrosiozyma monospora</name>
    <name type="common">Yeast</name>
    <name type="synonym">Endomycopsis monosporus</name>
    <dbReference type="NCBI Taxonomy" id="43982"/>
    <lineage>
        <taxon>Eukaryota</taxon>
        <taxon>Fungi</taxon>
        <taxon>Dikarya</taxon>
        <taxon>Ascomycota</taxon>
        <taxon>Saccharomycotina</taxon>
        <taxon>Pichiomycetes</taxon>
        <taxon>Pichiales</taxon>
        <taxon>Pichiaceae</taxon>
        <taxon>Ambrosiozyma</taxon>
    </lineage>
</organism>